<gene>
    <name evidence="1" type="ORF">HUJ06_023973</name>
</gene>
<dbReference type="Proteomes" id="UP000607653">
    <property type="component" value="Unassembled WGS sequence"/>
</dbReference>
<protein>
    <submittedName>
        <fullName evidence="1">Uncharacterized protein</fullName>
    </submittedName>
</protein>
<dbReference type="EMBL" id="DUZY01000001">
    <property type="protein sequence ID" value="DAD22510.1"/>
    <property type="molecule type" value="Genomic_DNA"/>
</dbReference>
<sequence>MFPIYGYNGELERVGTVCWKVGEMKNLQKEVIRGMHPSNELSLLSFWKLPDVGCINLNSDAMFAKSSRATFGVQARNILGWCLEVPFGPCHASSPA</sequence>
<comment type="caution">
    <text evidence="1">The sequence shown here is derived from an EMBL/GenBank/DDBJ whole genome shotgun (WGS) entry which is preliminary data.</text>
</comment>
<accession>A0A822XPY5</accession>
<reference evidence="1 2" key="1">
    <citation type="journal article" date="2020" name="Mol. Biol. Evol.">
        <title>Distinct Expression and Methylation Patterns for Genes with Different Fates following a Single Whole-Genome Duplication in Flowering Plants.</title>
        <authorList>
            <person name="Shi T."/>
            <person name="Rahmani R.S."/>
            <person name="Gugger P.F."/>
            <person name="Wang M."/>
            <person name="Li H."/>
            <person name="Zhang Y."/>
            <person name="Li Z."/>
            <person name="Wang Q."/>
            <person name="Van de Peer Y."/>
            <person name="Marchal K."/>
            <person name="Chen J."/>
        </authorList>
    </citation>
    <scope>NUCLEOTIDE SEQUENCE [LARGE SCALE GENOMIC DNA]</scope>
    <source>
        <tissue evidence="1">Leaf</tissue>
    </source>
</reference>
<organism evidence="1 2">
    <name type="scientific">Nelumbo nucifera</name>
    <name type="common">Sacred lotus</name>
    <dbReference type="NCBI Taxonomy" id="4432"/>
    <lineage>
        <taxon>Eukaryota</taxon>
        <taxon>Viridiplantae</taxon>
        <taxon>Streptophyta</taxon>
        <taxon>Embryophyta</taxon>
        <taxon>Tracheophyta</taxon>
        <taxon>Spermatophyta</taxon>
        <taxon>Magnoliopsida</taxon>
        <taxon>Proteales</taxon>
        <taxon>Nelumbonaceae</taxon>
        <taxon>Nelumbo</taxon>
    </lineage>
</organism>
<proteinExistence type="predicted"/>
<name>A0A822XPY5_NELNU</name>
<evidence type="ECO:0000313" key="2">
    <source>
        <dbReference type="Proteomes" id="UP000607653"/>
    </source>
</evidence>
<keyword evidence="2" id="KW-1185">Reference proteome</keyword>
<evidence type="ECO:0000313" key="1">
    <source>
        <dbReference type="EMBL" id="DAD22510.1"/>
    </source>
</evidence>
<dbReference type="AlphaFoldDB" id="A0A822XPY5"/>